<gene>
    <name evidence="9" type="ORF">HHK36_033444</name>
</gene>
<feature type="domain" description="Non-structural maintenance of chromosome element 4 C-terminal" evidence="8">
    <location>
        <begin position="214"/>
        <end position="300"/>
    </location>
</feature>
<dbReference type="PANTHER" id="PTHR16140">
    <property type="entry name" value="NON-STRUCTURAL MAINTENANCE OF CHROMOSOMES ELEMENT 4"/>
    <property type="match status" value="1"/>
</dbReference>
<evidence type="ECO:0000256" key="6">
    <source>
        <dbReference type="ARBA" id="ARBA00023242"/>
    </source>
</evidence>
<evidence type="ECO:0000256" key="3">
    <source>
        <dbReference type="ARBA" id="ARBA00022763"/>
    </source>
</evidence>
<proteinExistence type="inferred from homology"/>
<dbReference type="PANTHER" id="PTHR16140:SF0">
    <property type="entry name" value="NON-STRUCTURAL MAINTENANCE OF CHROMOSOMES ELEMENT 4"/>
    <property type="match status" value="1"/>
</dbReference>
<reference evidence="9 10" key="1">
    <citation type="submission" date="2020-04" db="EMBL/GenBank/DDBJ databases">
        <title>Plant Genome Project.</title>
        <authorList>
            <person name="Zhang R.-G."/>
        </authorList>
    </citation>
    <scope>NUCLEOTIDE SEQUENCE [LARGE SCALE GENOMIC DNA]</scope>
    <source>
        <strain evidence="9">YNK0</strain>
        <tissue evidence="9">Leaf</tissue>
    </source>
</reference>
<dbReference type="Proteomes" id="UP000655225">
    <property type="component" value="Unassembled WGS sequence"/>
</dbReference>
<dbReference type="EMBL" id="JABCRI010001419">
    <property type="protein sequence ID" value="KAF8364585.1"/>
    <property type="molecule type" value="Genomic_DNA"/>
</dbReference>
<evidence type="ECO:0000256" key="7">
    <source>
        <dbReference type="RuleBase" id="RU365071"/>
    </source>
</evidence>
<evidence type="ECO:0000256" key="5">
    <source>
        <dbReference type="ARBA" id="ARBA00023204"/>
    </source>
</evidence>
<evidence type="ECO:0000256" key="1">
    <source>
        <dbReference type="ARBA" id="ARBA00004123"/>
    </source>
</evidence>
<comment type="subunit">
    <text evidence="7">Component of the SMC5-SMC6 complex.</text>
</comment>
<comment type="subcellular location">
    <subcellularLocation>
        <location evidence="1 7">Nucleus</location>
    </subcellularLocation>
</comment>
<evidence type="ECO:0000313" key="10">
    <source>
        <dbReference type="Proteomes" id="UP000655225"/>
    </source>
</evidence>
<comment type="similarity">
    <text evidence="2 7">Belongs to the NSE4 family.</text>
</comment>
<accession>A0A834Y519</accession>
<evidence type="ECO:0000259" key="8">
    <source>
        <dbReference type="Pfam" id="PF08743"/>
    </source>
</evidence>
<evidence type="ECO:0000313" key="9">
    <source>
        <dbReference type="EMBL" id="KAF8364585.1"/>
    </source>
</evidence>
<sequence length="312" mass="35677">MERTVKDITFISLEDEGSNKSASSDQNVRDFRNLRSHYLGFKDSIIGREQIVRDGFDEFSTIISKVDTLHQRVQNTGEQVADAETLLDITKTLFSSLRSSQNHEDVLSDFLSNLVEQYEENGVSAGRIGCKDISWRNVGLKTSHIFRKAPGMPIMFGPIYSKPTLRKSAIQRKRPRPVEIFCPDKVEDTVYESKTDTEKNMLTMFDILKKRKCIELEKLVLNRFSFSQTVENLFALSFLVKDGRSEITVNDSGTHLVAPRNAPSTRAIASGEVSYHQFVFRFDYKDWKFMIDSVEKGEEAMPHRDLRNGVEA</sequence>
<dbReference type="Pfam" id="PF08743">
    <property type="entry name" value="Nse4_C"/>
    <property type="match status" value="1"/>
</dbReference>
<dbReference type="InterPro" id="IPR027786">
    <property type="entry name" value="Nse4/EID"/>
</dbReference>
<dbReference type="InterPro" id="IPR014854">
    <property type="entry name" value="Nse4_C"/>
</dbReference>
<dbReference type="GO" id="GO:0005634">
    <property type="term" value="C:nucleus"/>
    <property type="evidence" value="ECO:0007669"/>
    <property type="project" value="UniProtKB-SubCell"/>
</dbReference>
<organism evidence="9 10">
    <name type="scientific">Tetracentron sinense</name>
    <name type="common">Spur-leaf</name>
    <dbReference type="NCBI Taxonomy" id="13715"/>
    <lineage>
        <taxon>Eukaryota</taxon>
        <taxon>Viridiplantae</taxon>
        <taxon>Streptophyta</taxon>
        <taxon>Embryophyta</taxon>
        <taxon>Tracheophyta</taxon>
        <taxon>Spermatophyta</taxon>
        <taxon>Magnoliopsida</taxon>
        <taxon>Trochodendrales</taxon>
        <taxon>Trochodendraceae</taxon>
        <taxon>Tetracentron</taxon>
    </lineage>
</organism>
<evidence type="ECO:0000256" key="4">
    <source>
        <dbReference type="ARBA" id="ARBA00023172"/>
    </source>
</evidence>
<evidence type="ECO:0000256" key="2">
    <source>
        <dbReference type="ARBA" id="ARBA00008997"/>
    </source>
</evidence>
<dbReference type="OMA" id="WELMRES"/>
<dbReference type="AlphaFoldDB" id="A0A834Y519"/>
<comment type="function">
    <text evidence="7">Component of the SMC5-SMC6 complex, that promotes sister chromatid alignment after DNA damage and facilitates double-stranded DNA breaks (DSBs) repair via homologous recombination between sister chromatids.</text>
</comment>
<dbReference type="GO" id="GO:0006310">
    <property type="term" value="P:DNA recombination"/>
    <property type="evidence" value="ECO:0007669"/>
    <property type="project" value="UniProtKB-UniRule"/>
</dbReference>
<comment type="caution">
    <text evidence="9">The sequence shown here is derived from an EMBL/GenBank/DDBJ whole genome shotgun (WGS) entry which is preliminary data.</text>
</comment>
<keyword evidence="3 7" id="KW-0227">DNA damage</keyword>
<protein>
    <recommendedName>
        <fullName evidence="7">Non-structural maintenance of chromosomes element 4</fullName>
    </recommendedName>
</protein>
<name>A0A834Y519_TETSI</name>
<dbReference type="OrthoDB" id="361242at2759"/>
<dbReference type="GO" id="GO:0006281">
    <property type="term" value="P:DNA repair"/>
    <property type="evidence" value="ECO:0007669"/>
    <property type="project" value="UniProtKB-UniRule"/>
</dbReference>
<keyword evidence="6 7" id="KW-0539">Nucleus</keyword>
<dbReference type="GO" id="GO:0030915">
    <property type="term" value="C:Smc5-Smc6 complex"/>
    <property type="evidence" value="ECO:0007669"/>
    <property type="project" value="UniProtKB-UniRule"/>
</dbReference>
<keyword evidence="5 7" id="KW-0234">DNA repair</keyword>
<keyword evidence="10" id="KW-1185">Reference proteome</keyword>
<keyword evidence="4 7" id="KW-0233">DNA recombination</keyword>